<keyword evidence="1" id="KW-0472">Membrane</keyword>
<evidence type="ECO:0000313" key="2">
    <source>
        <dbReference type="EMBL" id="KMY90659.1"/>
    </source>
</evidence>
<dbReference type="KEGG" id="dsi:Dsimw501_GD24104"/>
<feature type="transmembrane region" description="Helical" evidence="1">
    <location>
        <begin position="206"/>
        <end position="229"/>
    </location>
</feature>
<feature type="transmembrane region" description="Helical" evidence="1">
    <location>
        <begin position="163"/>
        <end position="186"/>
    </location>
</feature>
<reference evidence="2" key="3">
    <citation type="submission" date="2015-04" db="EMBL/GenBank/DDBJ databases">
        <authorList>
            <consortium name="FlyBase"/>
        </authorList>
    </citation>
    <scope>NUCLEOTIDE SEQUENCE</scope>
    <source>
        <strain evidence="2">W501</strain>
    </source>
</reference>
<dbReference type="AlphaFoldDB" id="A0A0J9R4K5"/>
<evidence type="ECO:0000256" key="1">
    <source>
        <dbReference type="SAM" id="Phobius"/>
    </source>
</evidence>
<dbReference type="OrthoDB" id="7851226at2759"/>
<organism evidence="2">
    <name type="scientific">Drosophila simulans</name>
    <name type="common">Fruit fly</name>
    <dbReference type="NCBI Taxonomy" id="7240"/>
    <lineage>
        <taxon>Eukaryota</taxon>
        <taxon>Metazoa</taxon>
        <taxon>Ecdysozoa</taxon>
        <taxon>Arthropoda</taxon>
        <taxon>Hexapoda</taxon>
        <taxon>Insecta</taxon>
        <taxon>Pterygota</taxon>
        <taxon>Neoptera</taxon>
        <taxon>Endopterygota</taxon>
        <taxon>Diptera</taxon>
        <taxon>Brachycera</taxon>
        <taxon>Muscomorpha</taxon>
        <taxon>Ephydroidea</taxon>
        <taxon>Drosophilidae</taxon>
        <taxon>Drosophila</taxon>
        <taxon>Sophophora</taxon>
    </lineage>
</organism>
<name>A0A0J9R4K5_DROSI</name>
<proteinExistence type="predicted"/>
<keyword evidence="1" id="KW-1133">Transmembrane helix</keyword>
<protein>
    <recommendedName>
        <fullName evidence="3">Gustatory receptor</fullName>
    </recommendedName>
</protein>
<evidence type="ECO:0008006" key="3">
    <source>
        <dbReference type="Google" id="ProtNLM"/>
    </source>
</evidence>
<gene>
    <name evidence="2" type="primary">Dsim\GD24104</name>
    <name evidence="2" type="ORF">Dsimw501_GD24104</name>
</gene>
<feature type="transmembrane region" description="Helical" evidence="1">
    <location>
        <begin position="313"/>
        <end position="333"/>
    </location>
</feature>
<accession>A0A0J9R4K5</accession>
<dbReference type="EMBL" id="CM002910">
    <property type="protein sequence ID" value="KMY90659.1"/>
    <property type="molecule type" value="Genomic_DNA"/>
</dbReference>
<feature type="transmembrane region" description="Helical" evidence="1">
    <location>
        <begin position="84"/>
        <end position="110"/>
    </location>
</feature>
<reference evidence="2" key="2">
    <citation type="submission" date="2014-06" db="EMBL/GenBank/DDBJ databases">
        <authorList>
            <person name="Hu T."/>
            <person name="Eisen M.B."/>
            <person name="Thornton K.R."/>
            <person name="Andolfatto P."/>
        </authorList>
    </citation>
    <scope>NUCLEOTIDE SEQUENCE</scope>
    <source>
        <strain evidence="2">W501</strain>
    </source>
</reference>
<sequence>MNAVMNQPGTWDSFSGSIMPEKGHEIPLRKSRKKWLSRILRWSVSLICWISYIIYRGVVVGQIKFDARKVKMVIHPRNIWTKRIALLLKILTLLWNYSFAQYLCMAFLPILPNKSGRLFDNLIDAIAVQLSLWNTARLYSWLNSLSWNRSFVDRVNDVIRVNAHLNSILGPLSLDGISLLILYVVHLQFTLLQTINHSYLVPMLNTLLLGLICNVYVAYQMLLLSWIAAINHFLKDCQQEQQPNRKQRKKLLRLLRIYAKISNVHQDIKVLWLPVASMLFSNIVELVRNWSYIIEWIFFHRHKTVMQKWSFVFWRYLGSGFAPLLMMLLIGLCNDRLVQMQDFLNLQLLIIDLRHTKLKQLDGNFVSQLKNLQTCFDLQLRAQPIRNQIMSVNQECGCPFALDFFFCTVLNSISCVQYKVANGINSD</sequence>
<reference evidence="2" key="1">
    <citation type="journal article" date="2013" name="Genome Res.">
        <title>A second-generation assembly of the Drosophila simulans genome provides new insights into patterns of lineage-specific divergence.</title>
        <authorList>
            <person name="Hu T.T."/>
            <person name="Eisen M.B."/>
            <person name="Thornton K.R."/>
            <person name="Andolfatto P."/>
        </authorList>
    </citation>
    <scope>NUCLEOTIDE SEQUENCE [LARGE SCALE GENOMIC DNA]</scope>
    <source>
        <strain evidence="2">W501</strain>
    </source>
</reference>
<keyword evidence="1" id="KW-0812">Transmembrane</keyword>
<feature type="transmembrane region" description="Helical" evidence="1">
    <location>
        <begin position="39"/>
        <end position="63"/>
    </location>
</feature>
<dbReference type="Proteomes" id="UP000035880">
    <property type="component" value="Chromosome 2L"/>
</dbReference>